<evidence type="ECO:0000313" key="1">
    <source>
        <dbReference type="EMBL" id="KKB63583.1"/>
    </source>
</evidence>
<gene>
    <name evidence="1" type="ORF">WM40_11430</name>
</gene>
<dbReference type="EMBL" id="LAQU01000009">
    <property type="protein sequence ID" value="KKB63583.1"/>
    <property type="molecule type" value="Genomic_DNA"/>
</dbReference>
<organism evidence="1 2">
    <name type="scientific">Robbsia andropogonis</name>
    <dbReference type="NCBI Taxonomy" id="28092"/>
    <lineage>
        <taxon>Bacteria</taxon>
        <taxon>Pseudomonadati</taxon>
        <taxon>Pseudomonadota</taxon>
        <taxon>Betaproteobacteria</taxon>
        <taxon>Burkholderiales</taxon>
        <taxon>Burkholderiaceae</taxon>
        <taxon>Robbsia</taxon>
    </lineage>
</organism>
<reference evidence="1 2" key="1">
    <citation type="submission" date="2015-03" db="EMBL/GenBank/DDBJ databases">
        <title>Draft Genome Sequence of Burkholderia andropogonis type strain ICMP2807, isolated from Sorghum bicolor.</title>
        <authorList>
            <person name="Lopes-Santos L."/>
            <person name="Castro D.B."/>
            <person name="Ottoboni L.M."/>
            <person name="Park D."/>
            <person name="Weirc B.S."/>
            <person name="Destefano S.A."/>
        </authorList>
    </citation>
    <scope>NUCLEOTIDE SEQUENCE [LARGE SCALE GENOMIC DNA]</scope>
    <source>
        <strain evidence="1 2">ICMP2807</strain>
    </source>
</reference>
<dbReference type="Proteomes" id="UP000033618">
    <property type="component" value="Unassembled WGS sequence"/>
</dbReference>
<keyword evidence="2" id="KW-1185">Reference proteome</keyword>
<protein>
    <submittedName>
        <fullName evidence="1">Uncharacterized protein</fullName>
    </submittedName>
</protein>
<name>A0A0F5K0H9_9BURK</name>
<proteinExistence type="predicted"/>
<comment type="caution">
    <text evidence="1">The sequence shown here is derived from an EMBL/GenBank/DDBJ whole genome shotgun (WGS) entry which is preliminary data.</text>
</comment>
<dbReference type="PATRIC" id="fig|28092.6.peg.2682"/>
<dbReference type="AlphaFoldDB" id="A0A0F5K0H9"/>
<accession>A0A0F5K0H9</accession>
<sequence length="97" mass="10586">MARTWAASYRAIVSRVLSKEGRPDIVILQNQRANTPWIDMVPAVAPPRLQTLPGCAGKAAHGYQVAHYGTVNLHPVRRPLICLLPSPARADRSAHDA</sequence>
<evidence type="ECO:0000313" key="2">
    <source>
        <dbReference type="Proteomes" id="UP000033618"/>
    </source>
</evidence>